<dbReference type="Pfam" id="PF00400">
    <property type="entry name" value="WD40"/>
    <property type="match status" value="1"/>
</dbReference>
<keyword evidence="6" id="KW-1185">Reference proteome</keyword>
<dbReference type="SMART" id="SM00320">
    <property type="entry name" value="WD40"/>
    <property type="match status" value="9"/>
</dbReference>
<dbReference type="RefSeq" id="XP_013794049.1">
    <property type="nucleotide sequence ID" value="XM_013938595.2"/>
</dbReference>
<evidence type="ECO:0000259" key="5">
    <source>
        <dbReference type="Pfam" id="PF04003"/>
    </source>
</evidence>
<dbReference type="Pfam" id="PF25172">
    <property type="entry name" value="Beta-prop_WDR3_2nd"/>
    <property type="match status" value="1"/>
</dbReference>
<feature type="repeat" description="WD" evidence="4">
    <location>
        <begin position="145"/>
        <end position="186"/>
    </location>
</feature>
<organism evidence="6 7">
    <name type="scientific">Limulus polyphemus</name>
    <name type="common">Atlantic horseshoe crab</name>
    <dbReference type="NCBI Taxonomy" id="6850"/>
    <lineage>
        <taxon>Eukaryota</taxon>
        <taxon>Metazoa</taxon>
        <taxon>Ecdysozoa</taxon>
        <taxon>Arthropoda</taxon>
        <taxon>Chelicerata</taxon>
        <taxon>Merostomata</taxon>
        <taxon>Xiphosura</taxon>
        <taxon>Limulidae</taxon>
        <taxon>Limulus</taxon>
    </lineage>
</organism>
<evidence type="ECO:0000313" key="7">
    <source>
        <dbReference type="RefSeq" id="XP_013794049.1"/>
    </source>
</evidence>
<evidence type="ECO:0000256" key="1">
    <source>
        <dbReference type="ARBA" id="ARBA00022574"/>
    </source>
</evidence>
<proteinExistence type="inferred from homology"/>
<feature type="repeat" description="WD" evidence="4">
    <location>
        <begin position="553"/>
        <end position="587"/>
    </location>
</feature>
<evidence type="ECO:0000256" key="3">
    <source>
        <dbReference type="ARBA" id="ARBA00038229"/>
    </source>
</evidence>
<evidence type="ECO:0000256" key="4">
    <source>
        <dbReference type="PROSITE-ProRule" id="PRU00221"/>
    </source>
</evidence>
<name>A0ABM1C4M0_LIMPO</name>
<dbReference type="CDD" id="cd00200">
    <property type="entry name" value="WD40"/>
    <property type="match status" value="1"/>
</dbReference>
<accession>A0ABM1C4M0</accession>
<keyword evidence="1 4" id="KW-0853">WD repeat</keyword>
<gene>
    <name evidence="7" type="primary">LOC106478083</name>
</gene>
<keyword evidence="2" id="KW-0677">Repeat</keyword>
<evidence type="ECO:0000256" key="2">
    <source>
        <dbReference type="ARBA" id="ARBA00022737"/>
    </source>
</evidence>
<dbReference type="PROSITE" id="PS00678">
    <property type="entry name" value="WD_REPEATS_1"/>
    <property type="match status" value="4"/>
</dbReference>
<evidence type="ECO:0000313" key="6">
    <source>
        <dbReference type="Proteomes" id="UP000694941"/>
    </source>
</evidence>
<protein>
    <submittedName>
        <fullName evidence="7">WD repeat-containing protein 3-like</fullName>
    </submittedName>
</protein>
<feature type="repeat" description="WD" evidence="4">
    <location>
        <begin position="187"/>
        <end position="221"/>
    </location>
</feature>
<feature type="repeat" description="WD" evidence="4">
    <location>
        <begin position="103"/>
        <end position="136"/>
    </location>
</feature>
<dbReference type="InterPro" id="IPR020472">
    <property type="entry name" value="WD40_PAC1"/>
</dbReference>
<feature type="repeat" description="WD" evidence="4">
    <location>
        <begin position="61"/>
        <end position="102"/>
    </location>
</feature>
<dbReference type="InterPro" id="IPR019775">
    <property type="entry name" value="WD40_repeat_CS"/>
</dbReference>
<reference evidence="7" key="1">
    <citation type="submission" date="2025-08" db="UniProtKB">
        <authorList>
            <consortium name="RefSeq"/>
        </authorList>
    </citation>
    <scope>IDENTIFICATION</scope>
    <source>
        <tissue evidence="7">Muscle</tissue>
    </source>
</reference>
<dbReference type="PRINTS" id="PR00320">
    <property type="entry name" value="GPROTEINBRPT"/>
</dbReference>
<dbReference type="InterPro" id="IPR051570">
    <property type="entry name" value="TBC1_cilium_biogenesis"/>
</dbReference>
<sequence>MGLTRQYLRFVPGPVFGIVGSISAKIIFVNYKGTKGRFAATASCENVTIWDTKTGDKLLTLQGEKHEVTCLSRHHNGQQIAVGYADGAIRLFDLSSGRCVVTFNGHKSAVTSLSFDSDGMRLVSGGKDTEIVLWDIINEAGMFRLRGHKGIVTKCHFMKNRNILVSSSKDTMVKFWNLDSQHCFKTLVGHRSEVWDFALIREDTQMITGSSDSELRVWNINWLSGSEINDQSVPVMKKSKTGNDDDEELNNNEDSPFTCEKLGTIIRKGKSRVISLQVDEKEAVLACHGTDNIIEIFKLCSEEEAKKRLMKRQRKERKKLQKLQETGNEAHLEEVTSSRSLTDEIQRLPVLKVGSKARGIDIYMTKVNISKVAVLLNNNSIEVYTSDITNKGVSGLCVGAVKLPGHRTDARTLTFSSDNTSILSASGETVKIWNRSSQQCIRTMDCDYALCSIFAPGDRHCIVGTKTGKLQIFDIGAGKLLESVDAHSGAVWSISMSPDQHGVVSGSEDKDVKFWDFELIKDEKYSQTSKRLTLVHTRTLKMSEDVLCVCYSIMCLQFIPKTHMFFTGSKDKTVKQWDADNFQKIVTLQGHQAEVWALAISPNGQHVITAAHDRSLRLWEKTQEPLILEEEEEMEREAEFEKGLASGEQPIIPGEVNQETGLAGKKTVETVKAAETLMEALDVYKEEVTKQDEYQRECLVTGKELPFPPPHPLMTPYSTRCPKRYMLEVIRRIKSSELEETLLVLPFHYVSALVKVLKIFLDLGWDVELSCRVLFFLLRIHCSQITANHSLLPVIDQLRRLTLERVNKERDTVGFNLAGLQFLHREFNSREEVTLFADATQRLRERKKRLKKKERALLVVN</sequence>
<dbReference type="Pfam" id="PF04003">
    <property type="entry name" value="Utp12"/>
    <property type="match status" value="1"/>
</dbReference>
<feature type="domain" description="Small-subunit processome Utp12" evidence="5">
    <location>
        <begin position="723"/>
        <end position="824"/>
    </location>
</feature>
<dbReference type="InterPro" id="IPR007148">
    <property type="entry name" value="SSU_processome_Utp12"/>
</dbReference>
<feature type="repeat" description="WD" evidence="4">
    <location>
        <begin position="588"/>
        <end position="620"/>
    </location>
</feature>
<dbReference type="InterPro" id="IPR036322">
    <property type="entry name" value="WD40_repeat_dom_sf"/>
</dbReference>
<dbReference type="PROSITE" id="PS50294">
    <property type="entry name" value="WD_REPEATS_REGION"/>
    <property type="match status" value="5"/>
</dbReference>
<dbReference type="InterPro" id="IPR001680">
    <property type="entry name" value="WD40_rpt"/>
</dbReference>
<feature type="repeat" description="WD" evidence="4">
    <location>
        <begin position="484"/>
        <end position="518"/>
    </location>
</feature>
<dbReference type="SUPFAM" id="SSF50978">
    <property type="entry name" value="WD40 repeat-like"/>
    <property type="match status" value="2"/>
</dbReference>
<dbReference type="PANTHER" id="PTHR19853">
    <property type="entry name" value="WD REPEAT CONTAINING PROTEIN 3 WDR3"/>
    <property type="match status" value="1"/>
</dbReference>
<dbReference type="InterPro" id="IPR015943">
    <property type="entry name" value="WD40/YVTN_repeat-like_dom_sf"/>
</dbReference>
<dbReference type="Proteomes" id="UP000694941">
    <property type="component" value="Unplaced"/>
</dbReference>
<dbReference type="Pfam" id="PF25173">
    <property type="entry name" value="Beta-prop_WDR3_1st"/>
    <property type="match status" value="1"/>
</dbReference>
<dbReference type="PANTHER" id="PTHR19853:SF0">
    <property type="entry name" value="WD REPEAT-CONTAINING PROTEIN 3"/>
    <property type="match status" value="1"/>
</dbReference>
<dbReference type="GeneID" id="106478083"/>
<comment type="similarity">
    <text evidence="3">Belongs to the WD repeat WDR3/UTP12 family.</text>
</comment>
<dbReference type="Gene3D" id="2.130.10.10">
    <property type="entry name" value="YVTN repeat-like/Quinoprotein amine dehydrogenase"/>
    <property type="match status" value="4"/>
</dbReference>
<dbReference type="PROSITE" id="PS50082">
    <property type="entry name" value="WD_REPEATS_2"/>
    <property type="match status" value="7"/>
</dbReference>